<keyword evidence="2" id="KW-0677">Repeat</keyword>
<accession>A0AAU9KB29</accession>
<protein>
    <recommendedName>
        <fullName evidence="7">Acidic leucine-rich nuclear phosphoprotein 32 family member A</fullName>
    </recommendedName>
</protein>
<feature type="region of interest" description="Disordered" evidence="4">
    <location>
        <begin position="155"/>
        <end position="203"/>
    </location>
</feature>
<evidence type="ECO:0000256" key="2">
    <source>
        <dbReference type="ARBA" id="ARBA00022737"/>
    </source>
</evidence>
<dbReference type="InterPro" id="IPR032675">
    <property type="entry name" value="LRR_dom_sf"/>
</dbReference>
<evidence type="ECO:0000313" key="5">
    <source>
        <dbReference type="EMBL" id="CAG9336248.1"/>
    </source>
</evidence>
<dbReference type="PANTHER" id="PTHR11375">
    <property type="entry name" value="ACIDIC LEUCINE-RICH NUCLEAR PHOSPHOPROTEIN 32"/>
    <property type="match status" value="1"/>
</dbReference>
<reference evidence="5" key="1">
    <citation type="submission" date="2021-09" db="EMBL/GenBank/DDBJ databases">
        <authorList>
            <consortium name="AG Swart"/>
            <person name="Singh M."/>
            <person name="Singh A."/>
            <person name="Seah K."/>
            <person name="Emmerich C."/>
        </authorList>
    </citation>
    <scope>NUCLEOTIDE SEQUENCE</scope>
    <source>
        <strain evidence="5">ATCC30299</strain>
    </source>
</reference>
<name>A0AAU9KB29_9CILI</name>
<dbReference type="Proteomes" id="UP001162131">
    <property type="component" value="Unassembled WGS sequence"/>
</dbReference>
<keyword evidence="6" id="KW-1185">Reference proteome</keyword>
<dbReference type="PANTHER" id="PTHR11375:SF0">
    <property type="entry name" value="ACIDIC LEUCINE-RICH NUCLEAR PHOSPHOPROTEIN 32 FAMILY MEMBER A"/>
    <property type="match status" value="1"/>
</dbReference>
<gene>
    <name evidence="5" type="ORF">BSTOLATCC_MIC66129</name>
</gene>
<dbReference type="Gene3D" id="3.80.10.10">
    <property type="entry name" value="Ribonuclease Inhibitor"/>
    <property type="match status" value="1"/>
</dbReference>
<sequence length="218" mass="24331">MEALIKIQTQGIQNNEVYELVLDKWRGNSISLSEKALLESFVNLEFLSMTGCGLKDISNFPNLRNLTTLDICDNRLKSGFEPLSKLSNLSSLSLAGNPISDYTALLPLISLTSLIGLDFYGCPIAEFPDFSKKIFEMFEKLEAVNNLDKFGKEIGLSSEDGDTDEDESDLEGFIVKDGQSDEDTSETDEDSFESEDASQSLKRHFQEALDENKKLKTE</sequence>
<comment type="similarity">
    <text evidence="3">Belongs to the ANP32 family.</text>
</comment>
<dbReference type="Pfam" id="PF12799">
    <property type="entry name" value="LRR_4"/>
    <property type="match status" value="1"/>
</dbReference>
<dbReference type="GO" id="GO:0005634">
    <property type="term" value="C:nucleus"/>
    <property type="evidence" value="ECO:0007669"/>
    <property type="project" value="TreeGrafter"/>
</dbReference>
<dbReference type="InterPro" id="IPR001611">
    <property type="entry name" value="Leu-rich_rpt"/>
</dbReference>
<dbReference type="InterPro" id="IPR045081">
    <property type="entry name" value="AN32"/>
</dbReference>
<feature type="compositionally biased region" description="Acidic residues" evidence="4">
    <location>
        <begin position="159"/>
        <end position="170"/>
    </location>
</feature>
<dbReference type="SUPFAM" id="SSF52075">
    <property type="entry name" value="Outer arm dynein light chain 1"/>
    <property type="match status" value="1"/>
</dbReference>
<dbReference type="AlphaFoldDB" id="A0AAU9KB29"/>
<evidence type="ECO:0000256" key="3">
    <source>
        <dbReference type="ARBA" id="ARBA00025777"/>
    </source>
</evidence>
<organism evidence="5 6">
    <name type="scientific">Blepharisma stoltei</name>
    <dbReference type="NCBI Taxonomy" id="1481888"/>
    <lineage>
        <taxon>Eukaryota</taxon>
        <taxon>Sar</taxon>
        <taxon>Alveolata</taxon>
        <taxon>Ciliophora</taxon>
        <taxon>Postciliodesmatophora</taxon>
        <taxon>Heterotrichea</taxon>
        <taxon>Heterotrichida</taxon>
        <taxon>Blepharismidae</taxon>
        <taxon>Blepharisma</taxon>
    </lineage>
</organism>
<evidence type="ECO:0008006" key="7">
    <source>
        <dbReference type="Google" id="ProtNLM"/>
    </source>
</evidence>
<dbReference type="PROSITE" id="PS51450">
    <property type="entry name" value="LRR"/>
    <property type="match status" value="2"/>
</dbReference>
<proteinExistence type="inferred from homology"/>
<feature type="compositionally biased region" description="Acidic residues" evidence="4">
    <location>
        <begin position="180"/>
        <end position="196"/>
    </location>
</feature>
<dbReference type="InterPro" id="IPR025875">
    <property type="entry name" value="Leu-rich_rpt_4"/>
</dbReference>
<keyword evidence="1" id="KW-0433">Leucine-rich repeat</keyword>
<dbReference type="GO" id="GO:0042393">
    <property type="term" value="F:histone binding"/>
    <property type="evidence" value="ECO:0007669"/>
    <property type="project" value="TreeGrafter"/>
</dbReference>
<evidence type="ECO:0000256" key="4">
    <source>
        <dbReference type="SAM" id="MobiDB-lite"/>
    </source>
</evidence>
<evidence type="ECO:0000313" key="6">
    <source>
        <dbReference type="Proteomes" id="UP001162131"/>
    </source>
</evidence>
<evidence type="ECO:0000256" key="1">
    <source>
        <dbReference type="ARBA" id="ARBA00022614"/>
    </source>
</evidence>
<comment type="caution">
    <text evidence="5">The sequence shown here is derived from an EMBL/GenBank/DDBJ whole genome shotgun (WGS) entry which is preliminary data.</text>
</comment>
<dbReference type="EMBL" id="CAJZBQ010000064">
    <property type="protein sequence ID" value="CAG9336248.1"/>
    <property type="molecule type" value="Genomic_DNA"/>
</dbReference>